<accession>A0ABS2TFH9</accession>
<dbReference type="RefSeq" id="WP_187996046.1">
    <property type="nucleotide sequence ID" value="NZ_JACEXG010000001.1"/>
</dbReference>
<keyword evidence="2" id="KW-1185">Reference proteome</keyword>
<dbReference type="EMBL" id="JAFFJS010000001">
    <property type="protein sequence ID" value="MBM9432527.1"/>
    <property type="molecule type" value="Genomic_DNA"/>
</dbReference>
<name>A0ABS2TFH9_9ACTO</name>
<evidence type="ECO:0000313" key="1">
    <source>
        <dbReference type="EMBL" id="MBM9432527.1"/>
    </source>
</evidence>
<protein>
    <submittedName>
        <fullName evidence="1">Uncharacterized protein</fullName>
    </submittedName>
</protein>
<gene>
    <name evidence="1" type="ORF">JVW63_02260</name>
</gene>
<proteinExistence type="predicted"/>
<organism evidence="1 2">
    <name type="scientific">Flaviflexus equikiangi</name>
    <dbReference type="NCBI Taxonomy" id="2758573"/>
    <lineage>
        <taxon>Bacteria</taxon>
        <taxon>Bacillati</taxon>
        <taxon>Actinomycetota</taxon>
        <taxon>Actinomycetes</taxon>
        <taxon>Actinomycetales</taxon>
        <taxon>Actinomycetaceae</taxon>
        <taxon>Flaviflexus</taxon>
    </lineage>
</organism>
<comment type="caution">
    <text evidence="1">The sequence shown here is derived from an EMBL/GenBank/DDBJ whole genome shotgun (WGS) entry which is preliminary data.</text>
</comment>
<evidence type="ECO:0000313" key="2">
    <source>
        <dbReference type="Proteomes" id="UP000705983"/>
    </source>
</evidence>
<dbReference type="Proteomes" id="UP000705983">
    <property type="component" value="Unassembled WGS sequence"/>
</dbReference>
<sequence length="136" mass="15078">MTNPDFSSDNDAPHIPSELLLRSEHIGTCDDYSPGHKMHYIRAIKSAGSDDWEDAEIIATTGHHICFATDSGIHWKWNHDPLFLWSRVNLALHSPDVKVRWSDSFNMLKISTGGREGGHCIGLQGGPVTPCKFPNG</sequence>
<reference evidence="2" key="1">
    <citation type="submission" date="2021-02" db="EMBL/GenBank/DDBJ databases">
        <title>Leucobacter sp. CX169.</title>
        <authorList>
            <person name="Cheng Y."/>
        </authorList>
    </citation>
    <scope>NUCLEOTIDE SEQUENCE [LARGE SCALE GENOMIC DNA]</scope>
    <source>
        <strain evidence="2">JY899</strain>
    </source>
</reference>